<accession>A0A176W2U9</accession>
<evidence type="ECO:0000313" key="2">
    <source>
        <dbReference type="Proteomes" id="UP000077202"/>
    </source>
</evidence>
<organism evidence="1 2">
    <name type="scientific">Marchantia polymorpha subsp. ruderalis</name>
    <dbReference type="NCBI Taxonomy" id="1480154"/>
    <lineage>
        <taxon>Eukaryota</taxon>
        <taxon>Viridiplantae</taxon>
        <taxon>Streptophyta</taxon>
        <taxon>Embryophyta</taxon>
        <taxon>Marchantiophyta</taxon>
        <taxon>Marchantiopsida</taxon>
        <taxon>Marchantiidae</taxon>
        <taxon>Marchantiales</taxon>
        <taxon>Marchantiaceae</taxon>
        <taxon>Marchantia</taxon>
    </lineage>
</organism>
<evidence type="ECO:0000313" key="1">
    <source>
        <dbReference type="EMBL" id="OAE26792.1"/>
    </source>
</evidence>
<protein>
    <submittedName>
        <fullName evidence="1">Uncharacterized protein</fullName>
    </submittedName>
</protein>
<dbReference type="Proteomes" id="UP000077202">
    <property type="component" value="Unassembled WGS sequence"/>
</dbReference>
<dbReference type="AlphaFoldDB" id="A0A176W2U9"/>
<gene>
    <name evidence="1" type="ORF">AXG93_2097s1000</name>
</gene>
<keyword evidence="2" id="KW-1185">Reference proteome</keyword>
<reference evidence="1" key="1">
    <citation type="submission" date="2016-03" db="EMBL/GenBank/DDBJ databases">
        <title>Mechanisms controlling the formation of the plant cell surface in tip-growing cells are functionally conserved among land plants.</title>
        <authorList>
            <person name="Honkanen S."/>
            <person name="Jones V.A."/>
            <person name="Morieri G."/>
            <person name="Champion C."/>
            <person name="Hetherington A.J."/>
            <person name="Kelly S."/>
            <person name="Saint-Marcoux D."/>
            <person name="Proust H."/>
            <person name="Prescott H."/>
            <person name="Dolan L."/>
        </authorList>
    </citation>
    <scope>NUCLEOTIDE SEQUENCE [LARGE SCALE GENOMIC DNA]</scope>
    <source>
        <tissue evidence="1">Whole gametophyte</tissue>
    </source>
</reference>
<proteinExistence type="predicted"/>
<name>A0A176W2U9_MARPO</name>
<dbReference type="EMBL" id="LVLJ01002100">
    <property type="protein sequence ID" value="OAE26792.1"/>
    <property type="molecule type" value="Genomic_DNA"/>
</dbReference>
<comment type="caution">
    <text evidence="1">The sequence shown here is derived from an EMBL/GenBank/DDBJ whole genome shotgun (WGS) entry which is preliminary data.</text>
</comment>
<sequence length="133" mass="14522">MPPTLKPTIETMRKMGSLDLSDEELQYIWFIKNSVRKSWIFCTDTSKVTRSSSSGGLAGTPSRGMVHGAFPYKKPAKNSNSGLGLGLSFVSDEDGACLWTMQAEEPNIVDYKTKGLCGDGKEPTQAGRIQSLR</sequence>